<dbReference type="InterPro" id="IPR039426">
    <property type="entry name" value="TonB-dep_rcpt-like"/>
</dbReference>
<dbReference type="RefSeq" id="WP_163947327.1">
    <property type="nucleotide sequence ID" value="NZ_JAAHBU010000254.1"/>
</dbReference>
<name>A0A6B3NTP5_9PSED</name>
<feature type="domain" description="Secretin/TonB short N-terminal" evidence="19">
    <location>
        <begin position="60"/>
        <end position="110"/>
    </location>
</feature>
<evidence type="ECO:0000256" key="13">
    <source>
        <dbReference type="ARBA" id="ARBA00023237"/>
    </source>
</evidence>
<dbReference type="PROSITE" id="PS52016">
    <property type="entry name" value="TONB_DEPENDENT_REC_3"/>
    <property type="match status" value="1"/>
</dbReference>
<comment type="subcellular location">
    <subcellularLocation>
        <location evidence="1 14">Cell outer membrane</location>
        <topology evidence="1 14">Multi-pass membrane protein</topology>
    </subcellularLocation>
</comment>
<feature type="chain" id="PRO_5044630395" evidence="18">
    <location>
        <begin position="30"/>
        <end position="835"/>
    </location>
</feature>
<protein>
    <submittedName>
        <fullName evidence="21">TonB-dependent siderophore receptor</fullName>
    </submittedName>
</protein>
<dbReference type="PROSITE" id="PS01156">
    <property type="entry name" value="TONB_DEPENDENT_REC_2"/>
    <property type="match status" value="1"/>
</dbReference>
<dbReference type="GO" id="GO:0015344">
    <property type="term" value="F:siderophore uptake transmembrane transporter activity"/>
    <property type="evidence" value="ECO:0007669"/>
    <property type="project" value="TreeGrafter"/>
</dbReference>
<evidence type="ECO:0000256" key="12">
    <source>
        <dbReference type="ARBA" id="ARBA00023170"/>
    </source>
</evidence>
<dbReference type="SMART" id="SM00965">
    <property type="entry name" value="STN"/>
    <property type="match status" value="1"/>
</dbReference>
<feature type="region of interest" description="Disordered" evidence="17">
    <location>
        <begin position="599"/>
        <end position="618"/>
    </location>
</feature>
<keyword evidence="6 14" id="KW-0812">Transmembrane</keyword>
<evidence type="ECO:0000256" key="6">
    <source>
        <dbReference type="ARBA" id="ARBA00022692"/>
    </source>
</evidence>
<dbReference type="GO" id="GO:0009279">
    <property type="term" value="C:cell outer membrane"/>
    <property type="evidence" value="ECO:0007669"/>
    <property type="project" value="UniProtKB-SubCell"/>
</dbReference>
<dbReference type="InterPro" id="IPR010105">
    <property type="entry name" value="TonB_sidphr_rcpt"/>
</dbReference>
<dbReference type="InterPro" id="IPR000531">
    <property type="entry name" value="Beta-barrel_TonB"/>
</dbReference>
<keyword evidence="11 14" id="KW-0472">Membrane</keyword>
<evidence type="ECO:0000256" key="8">
    <source>
        <dbReference type="ARBA" id="ARBA00023004"/>
    </source>
</evidence>
<sequence>MRQPFRCSALYLALAAASTFALGLPVAVAGDVAHEAVRRYQIAPGPLSQAITRFADQAGLRLIVTSELLAGRRSAGLDGEFVVEQGLQQLLQGSGLAASISGDSLSLAALQDDQVAAINLGATTVNAQALTQSTEHTHAYNSGVTAVGSKVATSVREVPHSVSVITRKQIEDQNLNSLTDVMSKMTGVSLQKGGISQASMGNESNFFSRGFAVSNTQIDGGAPLTTSIAGYGSLSQLDMAQYDHVEFLRGVDGLFSSTGDPGGTINLVRKRALHDNQVRFAASAGSWDNYRSEFDVTGPLVDSAAIRGRLGMAYQDSKAFYDYGDTQNSLTYGSLEFDLSPDTTLTLGGSYQDNDGVPNFSGLPRYTSGADLKLPRRTAFTSNWNTVREKTTQAYVKVEQSFTPDWSLTTDVSYVDIDRDSSGLYYFGGVDPDTGDGPAWYNYPNTGGSVRKSFNSYVKGSFDAFDRRHDVLGGVDYTHSVGSVIQRTGYIANIPLDLGGRTPPADQGSYLTKNQYLPEIRKSLYGMLRLALTDEMKVIVGGRVADFTYQNNQAFFTGAGGRSRSGTQRESGEFTPYAGLTYDLGEQWTAYTSYAETFTPQSGSTKGPSNAPLDPSTSKNYEIGLKGQLLEGRVNTLFAVYRIEQEGAAIEDPLYKDQPIATGSCCFTNQGLVISQGFDAEVSGEVAPGLQLMAGYTYNHAIDKQSDASRTTFEGVTPKHLFKVWGTYQLPGALQDWTLGAGATSQSRTSKSGDAATYNPDSGKFDGEYLPYKFMQAGYTIWSGSLAYKVDEHWTATVNANNLFDKRYYATVGNSMYNNFYGDPRNFMLTLRGTF</sequence>
<evidence type="ECO:0000313" key="22">
    <source>
        <dbReference type="Proteomes" id="UP000480410"/>
    </source>
</evidence>
<evidence type="ECO:0000256" key="2">
    <source>
        <dbReference type="ARBA" id="ARBA00009810"/>
    </source>
</evidence>
<evidence type="ECO:0000313" key="20">
    <source>
        <dbReference type="EMBL" id="NER59945.1"/>
    </source>
</evidence>
<evidence type="ECO:0000256" key="7">
    <source>
        <dbReference type="ARBA" id="ARBA00022729"/>
    </source>
</evidence>
<evidence type="ECO:0000259" key="19">
    <source>
        <dbReference type="SMART" id="SM00965"/>
    </source>
</evidence>
<evidence type="ECO:0000256" key="16">
    <source>
        <dbReference type="RuleBase" id="RU003357"/>
    </source>
</evidence>
<dbReference type="EMBL" id="JAAHBV010000154">
    <property type="protein sequence ID" value="NER59945.1"/>
    <property type="molecule type" value="Genomic_DNA"/>
</dbReference>
<evidence type="ECO:0000313" key="23">
    <source>
        <dbReference type="Proteomes" id="UP000482634"/>
    </source>
</evidence>
<evidence type="ECO:0000256" key="18">
    <source>
        <dbReference type="SAM" id="SignalP"/>
    </source>
</evidence>
<keyword evidence="10 16" id="KW-0798">TonB box</keyword>
<evidence type="ECO:0000256" key="9">
    <source>
        <dbReference type="ARBA" id="ARBA00023065"/>
    </source>
</evidence>
<dbReference type="Gene3D" id="2.170.130.10">
    <property type="entry name" value="TonB-dependent receptor, plug domain"/>
    <property type="match status" value="1"/>
</dbReference>
<evidence type="ECO:0000256" key="11">
    <source>
        <dbReference type="ARBA" id="ARBA00023136"/>
    </source>
</evidence>
<evidence type="ECO:0000256" key="15">
    <source>
        <dbReference type="PROSITE-ProRule" id="PRU10144"/>
    </source>
</evidence>
<comment type="similarity">
    <text evidence="2 14 16">Belongs to the TonB-dependent receptor family.</text>
</comment>
<dbReference type="Gene3D" id="3.55.50.30">
    <property type="match status" value="1"/>
</dbReference>
<comment type="caution">
    <text evidence="21">The sequence shown here is derived from an EMBL/GenBank/DDBJ whole genome shotgun (WGS) entry which is preliminary data.</text>
</comment>
<evidence type="ECO:0000313" key="21">
    <source>
        <dbReference type="EMBL" id="NER65306.1"/>
    </source>
</evidence>
<evidence type="ECO:0000256" key="5">
    <source>
        <dbReference type="ARBA" id="ARBA00022496"/>
    </source>
</evidence>
<dbReference type="Gene3D" id="2.40.170.20">
    <property type="entry name" value="TonB-dependent receptor, beta-barrel domain"/>
    <property type="match status" value="1"/>
</dbReference>
<keyword evidence="13 14" id="KW-0998">Cell outer membrane</keyword>
<dbReference type="Proteomes" id="UP000480410">
    <property type="component" value="Unassembled WGS sequence"/>
</dbReference>
<dbReference type="InterPro" id="IPR036942">
    <property type="entry name" value="Beta-barrel_TonB_sf"/>
</dbReference>
<evidence type="ECO:0000256" key="3">
    <source>
        <dbReference type="ARBA" id="ARBA00022448"/>
    </source>
</evidence>
<dbReference type="PANTHER" id="PTHR32552">
    <property type="entry name" value="FERRICHROME IRON RECEPTOR-RELATED"/>
    <property type="match status" value="1"/>
</dbReference>
<dbReference type="Pfam" id="PF07660">
    <property type="entry name" value="STN"/>
    <property type="match status" value="1"/>
</dbReference>
<keyword evidence="7 18" id="KW-0732">Signal</keyword>
<dbReference type="InterPro" id="IPR037066">
    <property type="entry name" value="Plug_dom_sf"/>
</dbReference>
<dbReference type="InterPro" id="IPR012910">
    <property type="entry name" value="Plug_dom"/>
</dbReference>
<dbReference type="AlphaFoldDB" id="A0A6B3NTP5"/>
<proteinExistence type="inferred from homology"/>
<organism evidence="21 23">
    <name type="scientific">Pseudomonas brassicae</name>
    <dbReference type="NCBI Taxonomy" id="2708063"/>
    <lineage>
        <taxon>Bacteria</taxon>
        <taxon>Pseudomonadati</taxon>
        <taxon>Pseudomonadota</taxon>
        <taxon>Gammaproteobacteria</taxon>
        <taxon>Pseudomonadales</taxon>
        <taxon>Pseudomonadaceae</taxon>
        <taxon>Pseudomonas</taxon>
    </lineage>
</organism>
<dbReference type="InterPro" id="IPR011662">
    <property type="entry name" value="Secretin/TonB_short_N"/>
</dbReference>
<dbReference type="InterPro" id="IPR010917">
    <property type="entry name" value="TonB_rcpt_CS"/>
</dbReference>
<feature type="short sequence motif" description="TonB C-terminal box" evidence="15">
    <location>
        <begin position="818"/>
        <end position="835"/>
    </location>
</feature>
<evidence type="ECO:0000256" key="1">
    <source>
        <dbReference type="ARBA" id="ARBA00004571"/>
    </source>
</evidence>
<keyword evidence="5" id="KW-0410">Iron transport</keyword>
<evidence type="ECO:0000256" key="10">
    <source>
        <dbReference type="ARBA" id="ARBA00023077"/>
    </source>
</evidence>
<keyword evidence="8" id="KW-0408">Iron</keyword>
<evidence type="ECO:0000256" key="14">
    <source>
        <dbReference type="PROSITE-ProRule" id="PRU01360"/>
    </source>
</evidence>
<dbReference type="Pfam" id="PF00593">
    <property type="entry name" value="TonB_dep_Rec_b-barrel"/>
    <property type="match status" value="1"/>
</dbReference>
<dbReference type="PANTHER" id="PTHR32552:SF74">
    <property type="entry name" value="HYDROXAMATE SIDEROPHORE RECEPTOR FHUE"/>
    <property type="match status" value="1"/>
</dbReference>
<gene>
    <name evidence="20" type="ORF">G3435_08140</name>
    <name evidence="21" type="ORF">G3436_17330</name>
</gene>
<keyword evidence="12 21" id="KW-0675">Receptor</keyword>
<dbReference type="Pfam" id="PF07715">
    <property type="entry name" value="Plug"/>
    <property type="match status" value="1"/>
</dbReference>
<dbReference type="GO" id="GO:0038023">
    <property type="term" value="F:signaling receptor activity"/>
    <property type="evidence" value="ECO:0007669"/>
    <property type="project" value="InterPro"/>
</dbReference>
<keyword evidence="4 14" id="KW-1134">Transmembrane beta strand</keyword>
<keyword evidence="23" id="KW-1185">Reference proteome</keyword>
<dbReference type="SUPFAM" id="SSF56935">
    <property type="entry name" value="Porins"/>
    <property type="match status" value="1"/>
</dbReference>
<dbReference type="Proteomes" id="UP000482634">
    <property type="component" value="Unassembled WGS sequence"/>
</dbReference>
<feature type="signal peptide" evidence="18">
    <location>
        <begin position="1"/>
        <end position="29"/>
    </location>
</feature>
<accession>A0A6M0CQX8</accession>
<accession>A0A6B3NTP5</accession>
<keyword evidence="9" id="KW-0406">Ion transport</keyword>
<keyword evidence="3 14" id="KW-0813">Transport</keyword>
<dbReference type="EMBL" id="JAAHBU010000254">
    <property type="protein sequence ID" value="NER65306.1"/>
    <property type="molecule type" value="Genomic_DNA"/>
</dbReference>
<dbReference type="NCBIfam" id="TIGR01783">
    <property type="entry name" value="TonB-siderophor"/>
    <property type="match status" value="1"/>
</dbReference>
<evidence type="ECO:0000256" key="17">
    <source>
        <dbReference type="SAM" id="MobiDB-lite"/>
    </source>
</evidence>
<dbReference type="GO" id="GO:0015891">
    <property type="term" value="P:siderophore transport"/>
    <property type="evidence" value="ECO:0007669"/>
    <property type="project" value="InterPro"/>
</dbReference>
<evidence type="ECO:0000256" key="4">
    <source>
        <dbReference type="ARBA" id="ARBA00022452"/>
    </source>
</evidence>
<dbReference type="CDD" id="cd01347">
    <property type="entry name" value="ligand_gated_channel"/>
    <property type="match status" value="1"/>
</dbReference>
<feature type="compositionally biased region" description="Polar residues" evidence="17">
    <location>
        <begin position="599"/>
        <end position="608"/>
    </location>
</feature>
<reference evidence="22 23" key="1">
    <citation type="submission" date="2020-02" db="EMBL/GenBank/DDBJ databases">
        <title>Broccoli isolated Pseudomonas sp.</title>
        <authorList>
            <person name="Fujikawa T."/>
            <person name="Sawada H."/>
        </authorList>
    </citation>
    <scope>NUCLEOTIDE SEQUENCE [LARGE SCALE GENOMIC DNA]</scope>
    <source>
        <strain evidence="21 23">MAFF212427</strain>
        <strain evidence="20 22">MAFF212428</strain>
    </source>
</reference>